<dbReference type="RefSeq" id="WP_322541476.1">
    <property type="nucleotide sequence ID" value="NZ_JAOBTT010000001.1"/>
</dbReference>
<dbReference type="EMBL" id="JAOBTT010000001">
    <property type="protein sequence ID" value="MDZ7277359.1"/>
    <property type="molecule type" value="Genomic_DNA"/>
</dbReference>
<accession>A0ABU5LBP1</accession>
<evidence type="ECO:0000256" key="4">
    <source>
        <dbReference type="PROSITE-ProRule" id="PRU00335"/>
    </source>
</evidence>
<keyword evidence="1" id="KW-0805">Transcription regulation</keyword>
<organism evidence="6 7">
    <name type="scientific">Pantoea eucrina</name>
    <dbReference type="NCBI Taxonomy" id="472693"/>
    <lineage>
        <taxon>Bacteria</taxon>
        <taxon>Pseudomonadati</taxon>
        <taxon>Pseudomonadota</taxon>
        <taxon>Gammaproteobacteria</taxon>
        <taxon>Enterobacterales</taxon>
        <taxon>Erwiniaceae</taxon>
        <taxon>Pantoea</taxon>
    </lineage>
</organism>
<dbReference type="Proteomes" id="UP001288620">
    <property type="component" value="Unassembled WGS sequence"/>
</dbReference>
<dbReference type="InterPro" id="IPR009057">
    <property type="entry name" value="Homeodomain-like_sf"/>
</dbReference>
<evidence type="ECO:0000313" key="6">
    <source>
        <dbReference type="EMBL" id="MDZ7277359.1"/>
    </source>
</evidence>
<keyword evidence="2 4" id="KW-0238">DNA-binding</keyword>
<dbReference type="Pfam" id="PF16925">
    <property type="entry name" value="TetR_C_13"/>
    <property type="match status" value="1"/>
</dbReference>
<dbReference type="InterPro" id="IPR001647">
    <property type="entry name" value="HTH_TetR"/>
</dbReference>
<dbReference type="SUPFAM" id="SSF46689">
    <property type="entry name" value="Homeodomain-like"/>
    <property type="match status" value="1"/>
</dbReference>
<dbReference type="InterPro" id="IPR011075">
    <property type="entry name" value="TetR_C"/>
</dbReference>
<evidence type="ECO:0000256" key="3">
    <source>
        <dbReference type="ARBA" id="ARBA00023163"/>
    </source>
</evidence>
<feature type="DNA-binding region" description="H-T-H motif" evidence="4">
    <location>
        <begin position="36"/>
        <end position="55"/>
    </location>
</feature>
<evidence type="ECO:0000259" key="5">
    <source>
        <dbReference type="PROSITE" id="PS50977"/>
    </source>
</evidence>
<dbReference type="Gene3D" id="1.10.10.60">
    <property type="entry name" value="Homeodomain-like"/>
    <property type="match status" value="1"/>
</dbReference>
<keyword evidence="3" id="KW-0804">Transcription</keyword>
<dbReference type="PANTHER" id="PTHR47506">
    <property type="entry name" value="TRANSCRIPTIONAL REGULATORY PROTEIN"/>
    <property type="match status" value="1"/>
</dbReference>
<proteinExistence type="predicted"/>
<dbReference type="SUPFAM" id="SSF48498">
    <property type="entry name" value="Tetracyclin repressor-like, C-terminal domain"/>
    <property type="match status" value="1"/>
</dbReference>
<dbReference type="InterPro" id="IPR036271">
    <property type="entry name" value="Tet_transcr_reg_TetR-rel_C_sf"/>
</dbReference>
<reference evidence="7" key="1">
    <citation type="submission" date="2023-07" db="EMBL/GenBank/DDBJ databases">
        <title>Structural and functional analysis of rice phyllospheric bacteria for their antimicrobial properties and defense elicitation against blast disease.</title>
        <authorList>
            <person name="Sahu K.P."/>
            <person name="Asharani P."/>
            <person name="Kumar M."/>
            <person name="Reddy B."/>
            <person name="Kumar A."/>
        </authorList>
    </citation>
    <scope>NUCLEOTIDE SEQUENCE [LARGE SCALE GENOMIC DNA]</scope>
    <source>
        <strain evidence="7">OsEp_Plm_30P10</strain>
    </source>
</reference>
<dbReference type="Pfam" id="PF00440">
    <property type="entry name" value="TetR_N"/>
    <property type="match status" value="1"/>
</dbReference>
<name>A0ABU5LBP1_9GAMM</name>
<evidence type="ECO:0000256" key="1">
    <source>
        <dbReference type="ARBA" id="ARBA00023015"/>
    </source>
</evidence>
<feature type="domain" description="HTH tetR-type" evidence="5">
    <location>
        <begin position="13"/>
        <end position="73"/>
    </location>
</feature>
<gene>
    <name evidence="6" type="ORF">N4G40_03550</name>
</gene>
<evidence type="ECO:0000256" key="2">
    <source>
        <dbReference type="ARBA" id="ARBA00023125"/>
    </source>
</evidence>
<dbReference type="PROSITE" id="PS50977">
    <property type="entry name" value="HTH_TETR_2"/>
    <property type="match status" value="1"/>
</dbReference>
<evidence type="ECO:0000313" key="7">
    <source>
        <dbReference type="Proteomes" id="UP001288620"/>
    </source>
</evidence>
<dbReference type="PANTHER" id="PTHR47506:SF1">
    <property type="entry name" value="HTH-TYPE TRANSCRIPTIONAL REGULATOR YJDC"/>
    <property type="match status" value="1"/>
</dbReference>
<protein>
    <submittedName>
        <fullName evidence="6">TetR/AcrR family transcriptional regulator</fullName>
    </submittedName>
</protein>
<sequence>MQKPVKKSGRPQKFAREVVLDKWLNLFWLQGYEATSISDLVKEAGINPPTLYASFGSKDEVFALVMERYMTRYLQPVMASIDEADLSVPARVERFLQRFIDVITQPNHPRGCMLLSALFVWHKQPSQTVSALNSSGKAFFTAFCHLIEQGIATGEIRAVGTPEETAIYILTFEKGLAMQAKAGVARETLYRISEHFVNSLRVKTA</sequence>
<dbReference type="Gene3D" id="1.10.357.10">
    <property type="entry name" value="Tetracycline Repressor, domain 2"/>
    <property type="match status" value="1"/>
</dbReference>
<comment type="caution">
    <text evidence="6">The sequence shown here is derived from an EMBL/GenBank/DDBJ whole genome shotgun (WGS) entry which is preliminary data.</text>
</comment>
<keyword evidence="7" id="KW-1185">Reference proteome</keyword>